<proteinExistence type="predicted"/>
<organism evidence="1 2">
    <name type="scientific">Leucogyrophana mollusca</name>
    <dbReference type="NCBI Taxonomy" id="85980"/>
    <lineage>
        <taxon>Eukaryota</taxon>
        <taxon>Fungi</taxon>
        <taxon>Dikarya</taxon>
        <taxon>Basidiomycota</taxon>
        <taxon>Agaricomycotina</taxon>
        <taxon>Agaricomycetes</taxon>
        <taxon>Agaricomycetidae</taxon>
        <taxon>Boletales</taxon>
        <taxon>Boletales incertae sedis</taxon>
        <taxon>Leucogyrophana</taxon>
    </lineage>
</organism>
<keyword evidence="2" id="KW-1185">Reference proteome</keyword>
<name>A0ACB8BW78_9AGAM</name>
<comment type="caution">
    <text evidence="1">The sequence shown here is derived from an EMBL/GenBank/DDBJ whole genome shotgun (WGS) entry which is preliminary data.</text>
</comment>
<dbReference type="EMBL" id="MU266334">
    <property type="protein sequence ID" value="KAH7930235.1"/>
    <property type="molecule type" value="Genomic_DNA"/>
</dbReference>
<evidence type="ECO:0000313" key="1">
    <source>
        <dbReference type="EMBL" id="KAH7930235.1"/>
    </source>
</evidence>
<dbReference type="Proteomes" id="UP000790709">
    <property type="component" value="Unassembled WGS sequence"/>
</dbReference>
<evidence type="ECO:0000313" key="2">
    <source>
        <dbReference type="Proteomes" id="UP000790709"/>
    </source>
</evidence>
<gene>
    <name evidence="1" type="ORF">BV22DRAFT_83589</name>
</gene>
<sequence>MVTQGRSKLINIPCVPAPEISIDAYWVYTFAFAGVIWAVRLSVLFSITRLIYPDNVSRFVAYVITTLFVLLWGGVVGSKAYWCGSNLSWYTRPSRSCSMPRSLDVYELSTDVISDAILVVLPLRILWSVKLPEDSQRRIILSIFSSSVVVTFTSIFRAVCRVMHLTDLTITASDFQVRNGPDSSWLQP</sequence>
<reference evidence="1" key="1">
    <citation type="journal article" date="2021" name="New Phytol.">
        <title>Evolutionary innovations through gain and loss of genes in the ectomycorrhizal Boletales.</title>
        <authorList>
            <person name="Wu G."/>
            <person name="Miyauchi S."/>
            <person name="Morin E."/>
            <person name="Kuo A."/>
            <person name="Drula E."/>
            <person name="Varga T."/>
            <person name="Kohler A."/>
            <person name="Feng B."/>
            <person name="Cao Y."/>
            <person name="Lipzen A."/>
            <person name="Daum C."/>
            <person name="Hundley H."/>
            <person name="Pangilinan J."/>
            <person name="Johnson J."/>
            <person name="Barry K."/>
            <person name="LaButti K."/>
            <person name="Ng V."/>
            <person name="Ahrendt S."/>
            <person name="Min B."/>
            <person name="Choi I.G."/>
            <person name="Park H."/>
            <person name="Plett J.M."/>
            <person name="Magnuson J."/>
            <person name="Spatafora J.W."/>
            <person name="Nagy L.G."/>
            <person name="Henrissat B."/>
            <person name="Grigoriev I.V."/>
            <person name="Yang Z.L."/>
            <person name="Xu J."/>
            <person name="Martin F.M."/>
        </authorList>
    </citation>
    <scope>NUCLEOTIDE SEQUENCE</scope>
    <source>
        <strain evidence="1">KUC20120723A-06</strain>
    </source>
</reference>
<accession>A0ACB8BW78</accession>
<protein>
    <submittedName>
        <fullName evidence="1">Uncharacterized protein</fullName>
    </submittedName>
</protein>